<keyword evidence="3" id="KW-1185">Reference proteome</keyword>
<name>A0A4V6AP11_COLLU</name>
<organism evidence="2 3">
    <name type="scientific">Collichthys lucidus</name>
    <name type="common">Big head croaker</name>
    <name type="synonym">Sciaena lucida</name>
    <dbReference type="NCBI Taxonomy" id="240159"/>
    <lineage>
        <taxon>Eukaryota</taxon>
        <taxon>Metazoa</taxon>
        <taxon>Chordata</taxon>
        <taxon>Craniata</taxon>
        <taxon>Vertebrata</taxon>
        <taxon>Euteleostomi</taxon>
        <taxon>Actinopterygii</taxon>
        <taxon>Neopterygii</taxon>
        <taxon>Teleostei</taxon>
        <taxon>Neoteleostei</taxon>
        <taxon>Acanthomorphata</taxon>
        <taxon>Eupercaria</taxon>
        <taxon>Sciaenidae</taxon>
        <taxon>Collichthys</taxon>
    </lineage>
</organism>
<feature type="region of interest" description="Disordered" evidence="1">
    <location>
        <begin position="1"/>
        <end position="37"/>
    </location>
</feature>
<gene>
    <name evidence="2" type="ORF">D9C73_009045</name>
</gene>
<protein>
    <submittedName>
        <fullName evidence="2">Uncharacterized protein</fullName>
    </submittedName>
</protein>
<sequence>MSADLGGAEGDVRKKQSGCGRVTRSVRLQKLPNPDPEAKHVSLYSAAEAALMFNSSLFVLVHGNPGFPPGISPREADLVFAALSRCIKAPQQHAGGCRRVIYLTSLV</sequence>
<dbReference type="EMBL" id="CM014085">
    <property type="protein sequence ID" value="TKS74962.1"/>
    <property type="molecule type" value="Genomic_DNA"/>
</dbReference>
<dbReference type="Proteomes" id="UP000298787">
    <property type="component" value="Chromosome 8"/>
</dbReference>
<evidence type="ECO:0000256" key="1">
    <source>
        <dbReference type="SAM" id="MobiDB-lite"/>
    </source>
</evidence>
<dbReference type="AlphaFoldDB" id="A0A4V6AP11"/>
<evidence type="ECO:0000313" key="3">
    <source>
        <dbReference type="Proteomes" id="UP000298787"/>
    </source>
</evidence>
<proteinExistence type="predicted"/>
<evidence type="ECO:0000313" key="2">
    <source>
        <dbReference type="EMBL" id="TKS74962.1"/>
    </source>
</evidence>
<accession>A0A4V6AP11</accession>
<reference evidence="2 3" key="1">
    <citation type="submission" date="2019-01" db="EMBL/GenBank/DDBJ databases">
        <title>Genome Assembly of Collichthys lucidus.</title>
        <authorList>
            <person name="Cai M."/>
            <person name="Xiao S."/>
        </authorList>
    </citation>
    <scope>NUCLEOTIDE SEQUENCE [LARGE SCALE GENOMIC DNA]</scope>
    <source>
        <strain evidence="2">JT15FE1705JMU</strain>
        <tissue evidence="2">Muscle</tissue>
    </source>
</reference>